<dbReference type="InterPro" id="IPR005279">
    <property type="entry name" value="Dipep/tripep_permease"/>
</dbReference>
<keyword evidence="2 10" id="KW-0813">Transport</keyword>
<dbReference type="Pfam" id="PF00854">
    <property type="entry name" value="PTR2"/>
    <property type="match status" value="1"/>
</dbReference>
<feature type="transmembrane region" description="Helical" evidence="10">
    <location>
        <begin position="220"/>
        <end position="240"/>
    </location>
</feature>
<evidence type="ECO:0000256" key="9">
    <source>
        <dbReference type="ARBA" id="ARBA00023136"/>
    </source>
</evidence>
<dbReference type="InterPro" id="IPR020846">
    <property type="entry name" value="MFS_dom"/>
</dbReference>
<feature type="transmembrane region" description="Helical" evidence="10">
    <location>
        <begin position="246"/>
        <end position="266"/>
    </location>
</feature>
<reference evidence="12 13" key="1">
    <citation type="journal article" date="2011" name="J. Bacteriol.">
        <title>Genome sequences of Salmonella enterica serovar typhimurium, Choleraesuis, Dublin, and Gallinarum strains of well- defined virulence in food-producing animals.</title>
        <authorList>
            <person name="Richardson E.J."/>
            <person name="Limaye B."/>
            <person name="Inamdar H."/>
            <person name="Datta A."/>
            <person name="Manjari K.S."/>
            <person name="Pullinger G.D."/>
            <person name="Thomson N.R."/>
            <person name="Joshi R.R."/>
            <person name="Watson M."/>
            <person name="Stevens M.P."/>
        </authorList>
    </citation>
    <scope>NUCLEOTIDE SEQUENCE [LARGE SCALE GENOMIC DNA]</scope>
    <source>
        <strain evidence="12">A50</strain>
    </source>
</reference>
<comment type="similarity">
    <text evidence="10">Belongs to the major facilitator superfamily. Proton-dependent oligopeptide transporter (POT/PTR) (TC 2.A.17) family. DtpD subfamily.</text>
</comment>
<dbReference type="PANTHER" id="PTHR23517:SF15">
    <property type="entry name" value="PROTON-DEPENDENT OLIGOPEPTIDE FAMILY TRANSPORT PROTEIN"/>
    <property type="match status" value="1"/>
</dbReference>
<feature type="transmembrane region" description="Helical" evidence="10">
    <location>
        <begin position="287"/>
        <end position="309"/>
    </location>
</feature>
<evidence type="ECO:0000256" key="5">
    <source>
        <dbReference type="ARBA" id="ARBA00022692"/>
    </source>
</evidence>
<evidence type="ECO:0000256" key="1">
    <source>
        <dbReference type="ARBA" id="ARBA00004429"/>
    </source>
</evidence>
<feature type="transmembrane region" description="Helical" evidence="10">
    <location>
        <begin position="540"/>
        <end position="557"/>
    </location>
</feature>
<dbReference type="NCBIfam" id="NF012006">
    <property type="entry name" value="PRK15462.1"/>
    <property type="match status" value="1"/>
</dbReference>
<evidence type="ECO:0000256" key="10">
    <source>
        <dbReference type="HAMAP-Rule" id="MF_01880"/>
    </source>
</evidence>
<dbReference type="AlphaFoldDB" id="A0AAJ8WIK5"/>
<keyword evidence="5 10" id="KW-0812">Transmembrane</keyword>
<feature type="transmembrane region" description="Helical" evidence="10">
    <location>
        <begin position="345"/>
        <end position="362"/>
    </location>
</feature>
<keyword evidence="6 10" id="KW-0571">Peptide transport</keyword>
<feature type="transmembrane region" description="Helical" evidence="10">
    <location>
        <begin position="88"/>
        <end position="114"/>
    </location>
</feature>
<evidence type="ECO:0000259" key="11">
    <source>
        <dbReference type="PROSITE" id="PS50850"/>
    </source>
</evidence>
<evidence type="ECO:0000256" key="2">
    <source>
        <dbReference type="ARBA" id="ARBA00022448"/>
    </source>
</evidence>
<feature type="transmembrane region" description="Helical" evidence="10">
    <location>
        <begin position="315"/>
        <end position="333"/>
    </location>
</feature>
<evidence type="ECO:0000313" key="13">
    <source>
        <dbReference type="Proteomes" id="UP000003971"/>
    </source>
</evidence>
<keyword evidence="3 10" id="KW-1003">Cell membrane</keyword>
<evidence type="ECO:0000313" key="12">
    <source>
        <dbReference type="EMBL" id="EFZ05337.1"/>
    </source>
</evidence>
<dbReference type="PROSITE" id="PS01023">
    <property type="entry name" value="PTR2_2"/>
    <property type="match status" value="1"/>
</dbReference>
<feature type="transmembrane region" description="Helical" evidence="10">
    <location>
        <begin position="455"/>
        <end position="476"/>
    </location>
</feature>
<keyword evidence="7 10" id="KW-0653">Protein transport</keyword>
<keyword evidence="8 10" id="KW-1133">Transmembrane helix</keyword>
<evidence type="ECO:0000256" key="7">
    <source>
        <dbReference type="ARBA" id="ARBA00022927"/>
    </source>
</evidence>
<evidence type="ECO:0000256" key="3">
    <source>
        <dbReference type="ARBA" id="ARBA00022475"/>
    </source>
</evidence>
<dbReference type="InterPro" id="IPR018456">
    <property type="entry name" value="PTR2_symporter_CS"/>
</dbReference>
<dbReference type="GO" id="GO:0071916">
    <property type="term" value="F:dipeptide transmembrane transporter activity"/>
    <property type="evidence" value="ECO:0007669"/>
    <property type="project" value="UniProtKB-UniRule"/>
</dbReference>
<dbReference type="PROSITE" id="PS50850">
    <property type="entry name" value="MFS"/>
    <property type="match status" value="1"/>
</dbReference>
<feature type="transmembrane region" description="Helical" evidence="10">
    <location>
        <begin position="389"/>
        <end position="410"/>
    </location>
</feature>
<dbReference type="PANTHER" id="PTHR23517">
    <property type="entry name" value="RESISTANCE PROTEIN MDTM, PUTATIVE-RELATED-RELATED"/>
    <property type="match status" value="1"/>
</dbReference>
<evidence type="ECO:0000256" key="6">
    <source>
        <dbReference type="ARBA" id="ARBA00022856"/>
    </source>
</evidence>
<dbReference type="FunFam" id="1.20.1250.20:FF:000035">
    <property type="entry name" value="Dipeptide permease D"/>
    <property type="match status" value="1"/>
</dbReference>
<feature type="domain" description="Major facilitator superfamily (MFS) profile" evidence="11">
    <location>
        <begin position="88"/>
        <end position="561"/>
    </location>
</feature>
<dbReference type="HAMAP" id="MF_01880">
    <property type="entry name" value="PTR2_DtpD_subfam"/>
    <property type="match status" value="1"/>
</dbReference>
<dbReference type="SUPFAM" id="SSF103473">
    <property type="entry name" value="MFS general substrate transporter"/>
    <property type="match status" value="2"/>
</dbReference>
<feature type="transmembrane region" description="Helical" evidence="10">
    <location>
        <begin position="156"/>
        <end position="174"/>
    </location>
</feature>
<comment type="subcellular location">
    <subcellularLocation>
        <location evidence="1 10">Cell inner membrane</location>
        <topology evidence="1 10">Multi-pass membrane protein</topology>
    </subcellularLocation>
</comment>
<feature type="transmembrane region" description="Helical" evidence="10">
    <location>
        <begin position="180"/>
        <end position="199"/>
    </location>
</feature>
<dbReference type="InterPro" id="IPR023777">
    <property type="entry name" value="AA/pep_transptr_DtpD"/>
</dbReference>
<dbReference type="InterPro" id="IPR036259">
    <property type="entry name" value="MFS_trans_sf"/>
</dbReference>
<dbReference type="GO" id="GO:0015031">
    <property type="term" value="P:protein transport"/>
    <property type="evidence" value="ECO:0007669"/>
    <property type="project" value="UniProtKB-KW"/>
</dbReference>
<dbReference type="GO" id="GO:0015333">
    <property type="term" value="F:peptide:proton symporter activity"/>
    <property type="evidence" value="ECO:0007669"/>
    <property type="project" value="UniProtKB-UniRule"/>
</dbReference>
<name>A0AAJ8WIK5_SALET</name>
<keyword evidence="4 10" id="KW-0997">Cell inner membrane</keyword>
<keyword evidence="9 10" id="KW-0472">Membrane</keyword>
<feature type="transmembrane region" description="Helical" evidence="10">
    <location>
        <begin position="126"/>
        <end position="147"/>
    </location>
</feature>
<dbReference type="InterPro" id="IPR050171">
    <property type="entry name" value="MFS_Transporters"/>
</dbReference>
<dbReference type="Proteomes" id="UP000003971">
    <property type="component" value="Chromosome"/>
</dbReference>
<gene>
    <name evidence="12" type="primary">ybgH</name>
    <name evidence="10" type="synonym">dtpD</name>
    <name evidence="12" type="ORF">SCA50_0790</name>
</gene>
<protein>
    <recommendedName>
        <fullName evidence="10">Dipeptide permease D</fullName>
    </recommendedName>
</protein>
<dbReference type="InterPro" id="IPR000109">
    <property type="entry name" value="POT_fam"/>
</dbReference>
<comment type="function">
    <text evidence="10">Probable proton-dependent permease that transports dipeptides.</text>
</comment>
<dbReference type="PROSITE" id="PS01022">
    <property type="entry name" value="PTR2_1"/>
    <property type="match status" value="1"/>
</dbReference>
<dbReference type="Gene3D" id="1.20.1250.20">
    <property type="entry name" value="MFS general substrate transporter like domains"/>
    <property type="match status" value="1"/>
</dbReference>
<dbReference type="GO" id="GO:0005886">
    <property type="term" value="C:plasma membrane"/>
    <property type="evidence" value="ECO:0007669"/>
    <property type="project" value="UniProtKB-SubCell"/>
</dbReference>
<evidence type="ECO:0000256" key="4">
    <source>
        <dbReference type="ARBA" id="ARBA00022519"/>
    </source>
</evidence>
<evidence type="ECO:0000256" key="8">
    <source>
        <dbReference type="ARBA" id="ARBA00022989"/>
    </source>
</evidence>
<proteinExistence type="inferred from homology"/>
<dbReference type="CDD" id="cd17346">
    <property type="entry name" value="MFS_DtpA_like"/>
    <property type="match status" value="1"/>
</dbReference>
<dbReference type="EMBL" id="CM001062">
    <property type="protein sequence ID" value="EFZ05337.1"/>
    <property type="molecule type" value="Genomic_DNA"/>
</dbReference>
<accession>A0AAJ8WIK5</accession>
<feature type="transmembrane region" description="Helical" evidence="10">
    <location>
        <begin position="488"/>
        <end position="508"/>
    </location>
</feature>
<organism evidence="12 13">
    <name type="scientific">Salmonella enterica subsp. enterica serovar Choleraesuis str. SCSA50</name>
    <dbReference type="NCBI Taxonomy" id="904139"/>
    <lineage>
        <taxon>Bacteria</taxon>
        <taxon>Pseudomonadati</taxon>
        <taxon>Pseudomonadota</taxon>
        <taxon>Gammaproteobacteria</taxon>
        <taxon>Enterobacterales</taxon>
        <taxon>Enterobacteriaceae</taxon>
        <taxon>Salmonella</taxon>
    </lineage>
</organism>
<sequence length="571" mass="62659">MTHQETITPGFGANYLAKHDRFHVYLCNQSAYCRKNQFCIMLVTLRKHGDTAGLISPQRKALSENAAFLPQRLYPGNTMNKQASQPRAIYYVVALQIWEYFSFYGMRALLILYLTNQLKYDDNHAYELFSAYCSLVYVTPILGGYLADKVLGNRMAVMLGAFLMAIGHLVLGASEIAPTFLYLSLAIIVCGYGLFKSNISCLLGELYQPEDPRRDGGFSLLYAAGNIGSIVAPIACGYVQEEYSWAMGFALAAIGMLAGLVIFLCGNRHFTHTTGVNKAVLCARSYLLPNWGWLLILLVAAPLLITVLFWKEWSVYALIVATAISLVVLAKIYRQAQTAKQRKELGLIVTLTLFSMLFWAFAQQGGSSISLYIDRFVNRDILGYSVPTAMFQSVNAFAVMLCGVVLAWLVKESVSGNRTVRIWGKFALGLGLMSAGFCILTLSARWSAAYGHSSMPLMVLGLAVMGFAELFIDPVAMSQITRIDIPGVTGVLTGIYMLLSGAIANYLAGVIADQTSQSAFDASGAVNYAINAYVDVFEQITWGALACVGVVLLIWLYQSFKFKSRALAVES</sequence>
<feature type="transmembrane region" description="Helical" evidence="10">
    <location>
        <begin position="422"/>
        <end position="443"/>
    </location>
</feature>
<dbReference type="NCBIfam" id="TIGR00924">
    <property type="entry name" value="yjdL_sub1_fam"/>
    <property type="match status" value="1"/>
</dbReference>